<dbReference type="RefSeq" id="WP_185886378.1">
    <property type="nucleotide sequence ID" value="NZ_CP060202.1"/>
</dbReference>
<gene>
    <name evidence="1" type="ORF">H4317_10195</name>
</gene>
<evidence type="ECO:0000313" key="2">
    <source>
        <dbReference type="Proteomes" id="UP000515489"/>
    </source>
</evidence>
<organism evidence="1 2">
    <name type="scientific">Hymenobacter sediminicola</name>
    <dbReference type="NCBI Taxonomy" id="2761579"/>
    <lineage>
        <taxon>Bacteria</taxon>
        <taxon>Pseudomonadati</taxon>
        <taxon>Bacteroidota</taxon>
        <taxon>Cytophagia</taxon>
        <taxon>Cytophagales</taxon>
        <taxon>Hymenobacteraceae</taxon>
        <taxon>Hymenobacter</taxon>
    </lineage>
</organism>
<name>A0A7G7W2I0_9BACT</name>
<evidence type="ECO:0000313" key="1">
    <source>
        <dbReference type="EMBL" id="QNH60573.1"/>
    </source>
</evidence>
<dbReference type="Proteomes" id="UP000515489">
    <property type="component" value="Chromosome"/>
</dbReference>
<keyword evidence="2" id="KW-1185">Reference proteome</keyword>
<dbReference type="EMBL" id="CP060202">
    <property type="protein sequence ID" value="QNH60573.1"/>
    <property type="molecule type" value="Genomic_DNA"/>
</dbReference>
<sequence>MKTSFLLLLGLAAILLLGWLLTHRAPAQHTVIAHGNVPVLHRTTGRALRRVRPGPSTAQHPHL</sequence>
<dbReference type="AlphaFoldDB" id="A0A7G7W2I0"/>
<proteinExistence type="predicted"/>
<reference evidence="1 2" key="1">
    <citation type="submission" date="2020-08" db="EMBL/GenBank/DDBJ databases">
        <title>Hymenobacter sp. S2-20-2 genome sequencing.</title>
        <authorList>
            <person name="Jin L."/>
        </authorList>
    </citation>
    <scope>NUCLEOTIDE SEQUENCE [LARGE SCALE GENOMIC DNA]</scope>
    <source>
        <strain evidence="1 2">S2-20-2</strain>
    </source>
</reference>
<accession>A0A7G7W2I0</accession>
<dbReference type="KEGG" id="hsk:H4317_10195"/>
<protein>
    <submittedName>
        <fullName evidence="1">Uncharacterized protein</fullName>
    </submittedName>
</protein>